<comment type="caution">
    <text evidence="7">The sequence shown here is derived from an EMBL/GenBank/DDBJ whole genome shotgun (WGS) entry which is preliminary data.</text>
</comment>
<gene>
    <name evidence="7" type="ORF">BN52_03370</name>
    <name evidence="8" type="ORF">FC38_GL000041</name>
</gene>
<evidence type="ECO:0000256" key="1">
    <source>
        <dbReference type="ARBA" id="ARBA00008348"/>
    </source>
</evidence>
<organism evidence="7 9">
    <name type="scientific">Lactobacillus gigeriorum DSM 23908 = CRBIP 24.85</name>
    <dbReference type="NCBI Taxonomy" id="1423751"/>
    <lineage>
        <taxon>Bacteria</taxon>
        <taxon>Bacillati</taxon>
        <taxon>Bacillota</taxon>
        <taxon>Bacilli</taxon>
        <taxon>Lactobacillales</taxon>
        <taxon>Lactobacillaceae</taxon>
        <taxon>Lactobacillus</taxon>
    </lineage>
</organism>
<dbReference type="GO" id="GO:0000455">
    <property type="term" value="P:enzyme-directed rRNA pseudouridine synthesis"/>
    <property type="evidence" value="ECO:0007669"/>
    <property type="project" value="UniProtKB-ARBA"/>
</dbReference>
<dbReference type="PROSITE" id="PS01149">
    <property type="entry name" value="PSI_RSU"/>
    <property type="match status" value="1"/>
</dbReference>
<dbReference type="SUPFAM" id="SSF55174">
    <property type="entry name" value="Alpha-L RNA-binding motif"/>
    <property type="match status" value="1"/>
</dbReference>
<dbReference type="Gene3D" id="3.30.70.1560">
    <property type="entry name" value="Alpha-L RNA-binding motif"/>
    <property type="match status" value="1"/>
</dbReference>
<reference evidence="7 9" key="1">
    <citation type="submission" date="2012-06" db="EMBL/GenBank/DDBJ databases">
        <title>Draft genome sequence of Lactobacillus gigeriorum CRBIP 24.85T, isolated from chicken crop.</title>
        <authorList>
            <person name="Cousin S."/>
            <person name="Ma L."/>
            <person name="Creno S."/>
            <person name="Clermont D."/>
            <person name="Loux V."/>
            <person name="Bizet C."/>
            <person name="Bouchier C."/>
        </authorList>
    </citation>
    <scope>NUCLEOTIDE SEQUENCE [LARGE SCALE GENOMIC DNA]</scope>
    <source>
        <strain evidence="9">CRBIP 24.85T</strain>
        <strain evidence="7">Type strain: CRBIP 24.85</strain>
    </source>
</reference>
<protein>
    <recommendedName>
        <fullName evidence="5">Pseudouridine synthase</fullName>
        <ecNumber evidence="5">5.4.99.-</ecNumber>
    </recommendedName>
</protein>
<dbReference type="EMBL" id="CAKC01000059">
    <property type="protein sequence ID" value="CCI87211.1"/>
    <property type="molecule type" value="Genomic_DNA"/>
</dbReference>
<comment type="similarity">
    <text evidence="1 5">Belongs to the pseudouridine synthase RsuA family.</text>
</comment>
<dbReference type="EC" id="5.4.99.-" evidence="5"/>
<dbReference type="SMART" id="SM00363">
    <property type="entry name" value="S4"/>
    <property type="match status" value="1"/>
</dbReference>
<dbReference type="GO" id="GO:0120159">
    <property type="term" value="F:rRNA pseudouridine synthase activity"/>
    <property type="evidence" value="ECO:0007669"/>
    <property type="project" value="UniProtKB-ARBA"/>
</dbReference>
<evidence type="ECO:0000313" key="9">
    <source>
        <dbReference type="Proteomes" id="UP000009326"/>
    </source>
</evidence>
<name>I7LDC1_9LACO</name>
<dbReference type="EMBL" id="AYZO01000001">
    <property type="protein sequence ID" value="KRN14749.1"/>
    <property type="molecule type" value="Genomic_DNA"/>
</dbReference>
<dbReference type="NCBIfam" id="TIGR00093">
    <property type="entry name" value="pseudouridine synthase"/>
    <property type="match status" value="1"/>
</dbReference>
<dbReference type="Proteomes" id="UP000051521">
    <property type="component" value="Unassembled WGS sequence"/>
</dbReference>
<reference evidence="8 10" key="2">
    <citation type="journal article" date="2015" name="Genome Announc.">
        <title>Expanding the biotechnology potential of lactobacilli through comparative genomics of 213 strains and associated genera.</title>
        <authorList>
            <person name="Sun Z."/>
            <person name="Harris H.M."/>
            <person name="McCann A."/>
            <person name="Guo C."/>
            <person name="Argimon S."/>
            <person name="Zhang W."/>
            <person name="Yang X."/>
            <person name="Jeffery I.B."/>
            <person name="Cooney J.C."/>
            <person name="Kagawa T.F."/>
            <person name="Liu W."/>
            <person name="Song Y."/>
            <person name="Salvetti E."/>
            <person name="Wrobel A."/>
            <person name="Rasinkangas P."/>
            <person name="Parkhill J."/>
            <person name="Rea M.C."/>
            <person name="O'Sullivan O."/>
            <person name="Ritari J."/>
            <person name="Douillard F.P."/>
            <person name="Paul Ross R."/>
            <person name="Yang R."/>
            <person name="Briner A.E."/>
            <person name="Felis G.E."/>
            <person name="de Vos W.M."/>
            <person name="Barrangou R."/>
            <person name="Klaenhammer T.R."/>
            <person name="Caufield P.W."/>
            <person name="Cui Y."/>
            <person name="Zhang H."/>
            <person name="O'Toole P.W."/>
        </authorList>
    </citation>
    <scope>NUCLEOTIDE SEQUENCE [LARGE SCALE GENOMIC DNA]</scope>
    <source>
        <strain evidence="8 10">DSM 23908</strain>
    </source>
</reference>
<evidence type="ECO:0000313" key="10">
    <source>
        <dbReference type="Proteomes" id="UP000051521"/>
    </source>
</evidence>
<dbReference type="InterPro" id="IPR018496">
    <property type="entry name" value="PsdUridine_synth_RsuA/RluB_CS"/>
</dbReference>
<dbReference type="InterPro" id="IPR036986">
    <property type="entry name" value="S4_RNA-bd_sf"/>
</dbReference>
<evidence type="ECO:0000313" key="7">
    <source>
        <dbReference type="EMBL" id="CCI87211.1"/>
    </source>
</evidence>
<dbReference type="InterPro" id="IPR020103">
    <property type="entry name" value="PsdUridine_synth_cat_dom_sf"/>
</dbReference>
<evidence type="ECO:0000256" key="2">
    <source>
        <dbReference type="ARBA" id="ARBA00022884"/>
    </source>
</evidence>
<feature type="domain" description="RNA-binding S4" evidence="6">
    <location>
        <begin position="1"/>
        <end position="60"/>
    </location>
</feature>
<evidence type="ECO:0000256" key="3">
    <source>
        <dbReference type="ARBA" id="ARBA00023235"/>
    </source>
</evidence>
<dbReference type="CDD" id="cd00165">
    <property type="entry name" value="S4"/>
    <property type="match status" value="1"/>
</dbReference>
<dbReference type="PANTHER" id="PTHR47683">
    <property type="entry name" value="PSEUDOURIDINE SYNTHASE FAMILY PROTEIN-RELATED"/>
    <property type="match status" value="1"/>
</dbReference>
<proteinExistence type="inferred from homology"/>
<keyword evidence="2 4" id="KW-0694">RNA-binding</keyword>
<dbReference type="STRING" id="1423751.FC38_GL000041"/>
<dbReference type="Pfam" id="PF00849">
    <property type="entry name" value="PseudoU_synth_2"/>
    <property type="match status" value="1"/>
</dbReference>
<dbReference type="Pfam" id="PF01479">
    <property type="entry name" value="S4"/>
    <property type="match status" value="1"/>
</dbReference>
<dbReference type="SUPFAM" id="SSF55120">
    <property type="entry name" value="Pseudouridine synthase"/>
    <property type="match status" value="1"/>
</dbReference>
<evidence type="ECO:0000313" key="8">
    <source>
        <dbReference type="EMBL" id="KRN14749.1"/>
    </source>
</evidence>
<keyword evidence="10" id="KW-1185">Reference proteome</keyword>
<dbReference type="InterPro" id="IPR050343">
    <property type="entry name" value="RsuA_PseudoU_synthase"/>
</dbReference>
<dbReference type="GO" id="GO:0003723">
    <property type="term" value="F:RNA binding"/>
    <property type="evidence" value="ECO:0007669"/>
    <property type="project" value="UniProtKB-KW"/>
</dbReference>
<dbReference type="PROSITE" id="PS50889">
    <property type="entry name" value="S4"/>
    <property type="match status" value="1"/>
</dbReference>
<dbReference type="RefSeq" id="WP_008473377.1">
    <property type="nucleotide sequence ID" value="NZ_AYZO01000001.1"/>
</dbReference>
<dbReference type="GO" id="GO:0005829">
    <property type="term" value="C:cytosol"/>
    <property type="evidence" value="ECO:0007669"/>
    <property type="project" value="UniProtKB-ARBA"/>
</dbReference>
<dbReference type="AlphaFoldDB" id="I7LDC1"/>
<accession>I7LDC1</accession>
<dbReference type="CDD" id="cd02553">
    <property type="entry name" value="PseudoU_synth_RsuA"/>
    <property type="match status" value="1"/>
</dbReference>
<dbReference type="FunFam" id="3.30.70.1560:FF:000001">
    <property type="entry name" value="Pseudouridine synthase"/>
    <property type="match status" value="1"/>
</dbReference>
<sequence>MRIDKYLADMNLGSRKEVHNLLKSKQVKLNGEIVISPKTQVVEEDKIEVAGKQIAYQALHYFLMNKPKGVLSATEDLYQKTVIDLLKPSDRYRGLAPVGRLDKDTTGLLLITNDGQLNHQLLSPKKHVEKTYEALISGIPTIGTIDEFSSGLILPDGTKLRPAKLKILQVNEEKKLARIEIKIVEGKYHQVKRMFLAVGMKVLELNRLTMGNLTLPLTLKRGEYVEITKDDIVG</sequence>
<evidence type="ECO:0000259" key="6">
    <source>
        <dbReference type="SMART" id="SM00363"/>
    </source>
</evidence>
<evidence type="ECO:0000256" key="4">
    <source>
        <dbReference type="PROSITE-ProRule" id="PRU00182"/>
    </source>
</evidence>
<dbReference type="OrthoDB" id="9807213at2"/>
<dbReference type="Proteomes" id="UP000009326">
    <property type="component" value="Unassembled WGS sequence"/>
</dbReference>
<dbReference type="InterPro" id="IPR042092">
    <property type="entry name" value="PsdUridine_s_RsuA/RluB/E/F_cat"/>
</dbReference>
<dbReference type="PANTHER" id="PTHR47683:SF4">
    <property type="entry name" value="PSEUDOURIDINE SYNTHASE"/>
    <property type="match status" value="1"/>
</dbReference>
<dbReference type="Gene3D" id="3.30.70.580">
    <property type="entry name" value="Pseudouridine synthase I, catalytic domain, N-terminal subdomain"/>
    <property type="match status" value="1"/>
</dbReference>
<dbReference type="InterPro" id="IPR020094">
    <property type="entry name" value="TruA/RsuA/RluB/E/F_N"/>
</dbReference>
<dbReference type="InterPro" id="IPR000748">
    <property type="entry name" value="PsdUridine_synth_RsuA/RluB/E/F"/>
</dbReference>
<dbReference type="Gene3D" id="3.10.290.10">
    <property type="entry name" value="RNA-binding S4 domain"/>
    <property type="match status" value="1"/>
</dbReference>
<dbReference type="InterPro" id="IPR002942">
    <property type="entry name" value="S4_RNA-bd"/>
</dbReference>
<evidence type="ECO:0000256" key="5">
    <source>
        <dbReference type="RuleBase" id="RU003887"/>
    </source>
</evidence>
<dbReference type="InterPro" id="IPR006145">
    <property type="entry name" value="PsdUridine_synth_RsuA/RluA"/>
</dbReference>
<keyword evidence="3 5" id="KW-0413">Isomerase</keyword>
<dbReference type="PATRIC" id="fig|1423751.3.peg.43"/>